<name>A0A4Q9QAC2_9APHY</name>
<dbReference type="AlphaFoldDB" id="A0A4Q9QAC2"/>
<accession>A0A4Q9QAC2</accession>
<reference evidence="1 2" key="1">
    <citation type="submission" date="2019-01" db="EMBL/GenBank/DDBJ databases">
        <title>Draft genome sequences of three monokaryotic isolates of the white-rot basidiomycete fungus Dichomitus squalens.</title>
        <authorList>
            <consortium name="DOE Joint Genome Institute"/>
            <person name="Lopez S.C."/>
            <person name="Andreopoulos B."/>
            <person name="Pangilinan J."/>
            <person name="Lipzen A."/>
            <person name="Riley R."/>
            <person name="Ahrendt S."/>
            <person name="Ng V."/>
            <person name="Barry K."/>
            <person name="Daum C."/>
            <person name="Grigoriev I.V."/>
            <person name="Hilden K.S."/>
            <person name="Makela M.R."/>
            <person name="de Vries R.P."/>
        </authorList>
    </citation>
    <scope>NUCLEOTIDE SEQUENCE [LARGE SCALE GENOMIC DNA]</scope>
    <source>
        <strain evidence="1 2">CBS 464.89</strain>
    </source>
</reference>
<dbReference type="EMBL" id="ML145089">
    <property type="protein sequence ID" value="TBU63594.1"/>
    <property type="molecule type" value="Genomic_DNA"/>
</dbReference>
<proteinExistence type="predicted"/>
<evidence type="ECO:0000313" key="2">
    <source>
        <dbReference type="Proteomes" id="UP000292082"/>
    </source>
</evidence>
<organism evidence="1 2">
    <name type="scientific">Dichomitus squalens</name>
    <dbReference type="NCBI Taxonomy" id="114155"/>
    <lineage>
        <taxon>Eukaryota</taxon>
        <taxon>Fungi</taxon>
        <taxon>Dikarya</taxon>
        <taxon>Basidiomycota</taxon>
        <taxon>Agaricomycotina</taxon>
        <taxon>Agaricomycetes</taxon>
        <taxon>Polyporales</taxon>
        <taxon>Polyporaceae</taxon>
        <taxon>Dichomitus</taxon>
    </lineage>
</organism>
<evidence type="ECO:0000313" key="1">
    <source>
        <dbReference type="EMBL" id="TBU63594.1"/>
    </source>
</evidence>
<sequence>MAELENILQEITNFLGCQAIDDSESKVHYPFGVIKITIRCSTVARDIEATCGNANSCLAIVYAKSRPEHKAKNVALCRVHEAQVLAPRSFRFLRLHTTKSRTCKWQHGHTALFGLCGERGTYSIPSLGSNRSECLSESVADASFAFRKRLMTASRITSTPGRSP</sequence>
<dbReference type="Proteomes" id="UP000292082">
    <property type="component" value="Unassembled WGS sequence"/>
</dbReference>
<gene>
    <name evidence="1" type="ORF">BD310DRAFT_587564</name>
</gene>
<protein>
    <submittedName>
        <fullName evidence="1">Uncharacterized protein</fullName>
    </submittedName>
</protein>
<keyword evidence="2" id="KW-1185">Reference proteome</keyword>